<reference evidence="9 10" key="1">
    <citation type="submission" date="2018-06" db="EMBL/GenBank/DDBJ databases">
        <title>Flavobacterium sp IMCC34762, genome.</title>
        <authorList>
            <person name="Joung Y."/>
            <person name="Cho J."/>
            <person name="Song J."/>
        </authorList>
    </citation>
    <scope>NUCLEOTIDE SEQUENCE [LARGE SCALE GENOMIC DNA]</scope>
    <source>
        <strain evidence="9 10">IMCC34762</strain>
    </source>
</reference>
<keyword evidence="4" id="KW-1003">Cell membrane</keyword>
<feature type="transmembrane region" description="Helical" evidence="8">
    <location>
        <begin position="209"/>
        <end position="228"/>
    </location>
</feature>
<feature type="transmembrane region" description="Helical" evidence="8">
    <location>
        <begin position="234"/>
        <end position="255"/>
    </location>
</feature>
<dbReference type="InterPro" id="IPR002549">
    <property type="entry name" value="AI-2E-like"/>
</dbReference>
<protein>
    <submittedName>
        <fullName evidence="9">AI-2E family transporter</fullName>
    </submittedName>
</protein>
<keyword evidence="7 8" id="KW-0472">Membrane</keyword>
<evidence type="ECO:0000256" key="6">
    <source>
        <dbReference type="ARBA" id="ARBA00022989"/>
    </source>
</evidence>
<dbReference type="Pfam" id="PF01594">
    <property type="entry name" value="AI-2E_transport"/>
    <property type="match status" value="1"/>
</dbReference>
<accession>A0A2W7UL80</accession>
<feature type="transmembrane region" description="Helical" evidence="8">
    <location>
        <begin position="153"/>
        <end position="170"/>
    </location>
</feature>
<evidence type="ECO:0000256" key="4">
    <source>
        <dbReference type="ARBA" id="ARBA00022475"/>
    </source>
</evidence>
<dbReference type="GO" id="GO:0005886">
    <property type="term" value="C:plasma membrane"/>
    <property type="evidence" value="ECO:0007669"/>
    <property type="project" value="UniProtKB-SubCell"/>
</dbReference>
<sequence length="354" mass="40023">MTETPSDFSKKTNALEVFQHLFIALAILYFGKSLFIPLSFALLISFILYPVCKWMEQKGVNFNIAIGLSLITVALLFAVILFFLFSQILQFYNEWQTLETKLEETINQLSVYLNNQFGVNEEKQIVYIKSLINNSGSQIFTFLKDTVYSLSESVFYLLIVPVFSALILFYRQLLVQALYHIFPADKKEMIREIIVETIHEYYKFIKGMLVVYVIVGLLNSIGLAIIGIPYPFLFGFTASILTFIPYVGIVVSSLLPITVAWITFNSIWYPLGVIAVFSLVQILEAYVIFPYAVGNNLKINTLIILVMVISGGILWGAAGMILFIPFISILKLIADRTKSLKSLSLLLSDGKSKK</sequence>
<gene>
    <name evidence="9" type="ORF">DOS84_05845</name>
</gene>
<keyword evidence="3" id="KW-0813">Transport</keyword>
<keyword evidence="6 8" id="KW-1133">Transmembrane helix</keyword>
<feature type="transmembrane region" description="Helical" evidence="8">
    <location>
        <begin position="267"/>
        <end position="289"/>
    </location>
</feature>
<evidence type="ECO:0000256" key="7">
    <source>
        <dbReference type="ARBA" id="ARBA00023136"/>
    </source>
</evidence>
<evidence type="ECO:0000256" key="3">
    <source>
        <dbReference type="ARBA" id="ARBA00022448"/>
    </source>
</evidence>
<organism evidence="9 10">
    <name type="scientific">Flavobacterium aquariorum</name>
    <dbReference type="NCBI Taxonomy" id="2217670"/>
    <lineage>
        <taxon>Bacteria</taxon>
        <taxon>Pseudomonadati</taxon>
        <taxon>Bacteroidota</taxon>
        <taxon>Flavobacteriia</taxon>
        <taxon>Flavobacteriales</taxon>
        <taxon>Flavobacteriaceae</taxon>
        <taxon>Flavobacterium</taxon>
    </lineage>
</organism>
<evidence type="ECO:0000256" key="8">
    <source>
        <dbReference type="SAM" id="Phobius"/>
    </source>
</evidence>
<evidence type="ECO:0000313" key="10">
    <source>
        <dbReference type="Proteomes" id="UP000249177"/>
    </source>
</evidence>
<feature type="transmembrane region" description="Helical" evidence="8">
    <location>
        <begin position="20"/>
        <end position="48"/>
    </location>
</feature>
<comment type="caution">
    <text evidence="9">The sequence shown here is derived from an EMBL/GenBank/DDBJ whole genome shotgun (WGS) entry which is preliminary data.</text>
</comment>
<feature type="transmembrane region" description="Helical" evidence="8">
    <location>
        <begin position="301"/>
        <end position="334"/>
    </location>
</feature>
<dbReference type="PANTHER" id="PTHR21716">
    <property type="entry name" value="TRANSMEMBRANE PROTEIN"/>
    <property type="match status" value="1"/>
</dbReference>
<evidence type="ECO:0000256" key="2">
    <source>
        <dbReference type="ARBA" id="ARBA00009773"/>
    </source>
</evidence>
<dbReference type="GO" id="GO:0055085">
    <property type="term" value="P:transmembrane transport"/>
    <property type="evidence" value="ECO:0007669"/>
    <property type="project" value="TreeGrafter"/>
</dbReference>
<evidence type="ECO:0000313" key="9">
    <source>
        <dbReference type="EMBL" id="PZX94145.1"/>
    </source>
</evidence>
<dbReference type="Proteomes" id="UP000249177">
    <property type="component" value="Unassembled WGS sequence"/>
</dbReference>
<proteinExistence type="inferred from homology"/>
<name>A0A2W7UL80_9FLAO</name>
<dbReference type="OrthoDB" id="9793390at2"/>
<comment type="similarity">
    <text evidence="2">Belongs to the autoinducer-2 exporter (AI-2E) (TC 2.A.86) family.</text>
</comment>
<comment type="subcellular location">
    <subcellularLocation>
        <location evidence="1">Cell membrane</location>
        <topology evidence="1">Multi-pass membrane protein</topology>
    </subcellularLocation>
</comment>
<dbReference type="AlphaFoldDB" id="A0A2W7UL80"/>
<keyword evidence="10" id="KW-1185">Reference proteome</keyword>
<evidence type="ECO:0000256" key="1">
    <source>
        <dbReference type="ARBA" id="ARBA00004651"/>
    </source>
</evidence>
<dbReference type="RefSeq" id="WP_111409181.1">
    <property type="nucleotide sequence ID" value="NZ_QKXH01000003.1"/>
</dbReference>
<keyword evidence="5 8" id="KW-0812">Transmembrane</keyword>
<dbReference type="EMBL" id="QKXH01000003">
    <property type="protein sequence ID" value="PZX94145.1"/>
    <property type="molecule type" value="Genomic_DNA"/>
</dbReference>
<dbReference type="PANTHER" id="PTHR21716:SF53">
    <property type="entry name" value="PERMEASE PERM-RELATED"/>
    <property type="match status" value="1"/>
</dbReference>
<evidence type="ECO:0000256" key="5">
    <source>
        <dbReference type="ARBA" id="ARBA00022692"/>
    </source>
</evidence>
<feature type="transmembrane region" description="Helical" evidence="8">
    <location>
        <begin position="60"/>
        <end position="85"/>
    </location>
</feature>